<dbReference type="SMART" id="SM00176">
    <property type="entry name" value="RAN"/>
    <property type="match status" value="1"/>
</dbReference>
<comment type="similarity">
    <text evidence="1">Belongs to the small GTPase superfamily. Rab family.</text>
</comment>
<comment type="caution">
    <text evidence="5">The sequence shown here is derived from an EMBL/GenBank/DDBJ whole genome shotgun (WGS) entry which is preliminary data.</text>
</comment>
<gene>
    <name evidence="5" type="ORF">BSTOLATCC_MIC61135</name>
</gene>
<dbReference type="GO" id="GO:0003924">
    <property type="term" value="F:GTPase activity"/>
    <property type="evidence" value="ECO:0007669"/>
    <property type="project" value="InterPro"/>
</dbReference>
<name>A0AAU9K4N4_9CILI</name>
<dbReference type="PROSITE" id="PS51421">
    <property type="entry name" value="RAS"/>
    <property type="match status" value="1"/>
</dbReference>
<dbReference type="AlphaFoldDB" id="A0AAU9K4N4"/>
<reference evidence="5" key="1">
    <citation type="submission" date="2021-09" db="EMBL/GenBank/DDBJ databases">
        <authorList>
            <consortium name="AG Swart"/>
            <person name="Singh M."/>
            <person name="Singh A."/>
            <person name="Seah K."/>
            <person name="Emmerich C."/>
        </authorList>
    </citation>
    <scope>NUCLEOTIDE SEQUENCE</scope>
    <source>
        <strain evidence="5">ATCC30299</strain>
    </source>
</reference>
<accession>A0AAU9K4N4</accession>
<evidence type="ECO:0000256" key="1">
    <source>
        <dbReference type="ARBA" id="ARBA00006270"/>
    </source>
</evidence>
<proteinExistence type="inferred from homology"/>
<evidence type="ECO:0000256" key="4">
    <source>
        <dbReference type="ARBA" id="ARBA00023288"/>
    </source>
</evidence>
<dbReference type="PROSITE" id="PS51419">
    <property type="entry name" value="RAB"/>
    <property type="match status" value="1"/>
</dbReference>
<dbReference type="SMART" id="SM00174">
    <property type="entry name" value="RHO"/>
    <property type="match status" value="1"/>
</dbReference>
<dbReference type="PRINTS" id="PR00449">
    <property type="entry name" value="RASTRNSFRMNG"/>
</dbReference>
<dbReference type="InterPro" id="IPR050305">
    <property type="entry name" value="Small_GTPase_Rab"/>
</dbReference>
<dbReference type="SMART" id="SM00173">
    <property type="entry name" value="RAS"/>
    <property type="match status" value="1"/>
</dbReference>
<keyword evidence="4" id="KW-0449">Lipoprotein</keyword>
<dbReference type="InterPro" id="IPR001806">
    <property type="entry name" value="Small_GTPase"/>
</dbReference>
<keyword evidence="2" id="KW-0547">Nucleotide-binding</keyword>
<dbReference type="InterPro" id="IPR027417">
    <property type="entry name" value="P-loop_NTPase"/>
</dbReference>
<keyword evidence="3" id="KW-0342">GTP-binding</keyword>
<evidence type="ECO:0000256" key="2">
    <source>
        <dbReference type="ARBA" id="ARBA00022741"/>
    </source>
</evidence>
<dbReference type="Gene3D" id="3.40.50.300">
    <property type="entry name" value="P-loop containing nucleotide triphosphate hydrolases"/>
    <property type="match status" value="1"/>
</dbReference>
<protein>
    <submittedName>
        <fullName evidence="5">Uncharacterized protein</fullName>
    </submittedName>
</protein>
<dbReference type="FunFam" id="3.40.50.300:FF:001129">
    <property type="entry name" value="ras-related protein Rab-44 isoform X2"/>
    <property type="match status" value="1"/>
</dbReference>
<dbReference type="NCBIfam" id="TIGR00231">
    <property type="entry name" value="small_GTP"/>
    <property type="match status" value="1"/>
</dbReference>
<dbReference type="SUPFAM" id="SSF52540">
    <property type="entry name" value="P-loop containing nucleoside triphosphate hydrolases"/>
    <property type="match status" value="1"/>
</dbReference>
<dbReference type="SMART" id="SM00175">
    <property type="entry name" value="RAB"/>
    <property type="match status" value="1"/>
</dbReference>
<dbReference type="InterPro" id="IPR005225">
    <property type="entry name" value="Small_GTP-bd"/>
</dbReference>
<dbReference type="CDD" id="cd00154">
    <property type="entry name" value="Rab"/>
    <property type="match status" value="1"/>
</dbReference>
<dbReference type="EMBL" id="CAJZBQ010000058">
    <property type="protein sequence ID" value="CAG9334523.1"/>
    <property type="molecule type" value="Genomic_DNA"/>
</dbReference>
<dbReference type="PANTHER" id="PTHR47980">
    <property type="entry name" value="LD44762P"/>
    <property type="match status" value="1"/>
</dbReference>
<evidence type="ECO:0000313" key="5">
    <source>
        <dbReference type="EMBL" id="CAG9334523.1"/>
    </source>
</evidence>
<evidence type="ECO:0000313" key="6">
    <source>
        <dbReference type="Proteomes" id="UP001162131"/>
    </source>
</evidence>
<sequence>MDKSRGEYARLIKLLMIGDAGVGKTSILYRFSEDIFRPPSLATLGIDLIKKEITIEGENIKLLIQDTPGQERFRSITQSYYKGAIGAILVYDCTDKKSFNSILNWADQIKNLGNEITEMTLIGNKWDRPDKKITTDEGKALARELGISFLEASAKKNINVDKIFYDIAKAIKNKRLNKSKAVNAKAMKNDPNTNNCCFNSCNLF</sequence>
<keyword evidence="6" id="KW-1185">Reference proteome</keyword>
<dbReference type="GO" id="GO:0005525">
    <property type="term" value="F:GTP binding"/>
    <property type="evidence" value="ECO:0007669"/>
    <property type="project" value="UniProtKB-KW"/>
</dbReference>
<organism evidence="5 6">
    <name type="scientific">Blepharisma stoltei</name>
    <dbReference type="NCBI Taxonomy" id="1481888"/>
    <lineage>
        <taxon>Eukaryota</taxon>
        <taxon>Sar</taxon>
        <taxon>Alveolata</taxon>
        <taxon>Ciliophora</taxon>
        <taxon>Postciliodesmatophora</taxon>
        <taxon>Heterotrichea</taxon>
        <taxon>Heterotrichida</taxon>
        <taxon>Blepharismidae</taxon>
        <taxon>Blepharisma</taxon>
    </lineage>
</organism>
<dbReference type="Pfam" id="PF00071">
    <property type="entry name" value="Ras"/>
    <property type="match status" value="1"/>
</dbReference>
<evidence type="ECO:0000256" key="3">
    <source>
        <dbReference type="ARBA" id="ARBA00023134"/>
    </source>
</evidence>
<dbReference type="Proteomes" id="UP001162131">
    <property type="component" value="Unassembled WGS sequence"/>
</dbReference>